<dbReference type="RefSeq" id="WP_045030094.1">
    <property type="nucleotide sequence ID" value="NZ_JRHC01000002.1"/>
</dbReference>
<dbReference type="Pfam" id="PF20434">
    <property type="entry name" value="BD-FAE"/>
    <property type="match status" value="1"/>
</dbReference>
<dbReference type="InterPro" id="IPR050300">
    <property type="entry name" value="GDXG_lipolytic_enzyme"/>
</dbReference>
<reference evidence="3 4" key="1">
    <citation type="submission" date="2014-09" db="EMBL/GenBank/DDBJ databases">
        <title>Draft Genome Sequence of Draconibacterium sp. JN14CK-3.</title>
        <authorList>
            <person name="Dong C."/>
            <person name="Lai Q."/>
            <person name="Shao Z."/>
        </authorList>
    </citation>
    <scope>NUCLEOTIDE SEQUENCE [LARGE SCALE GENOMIC DNA]</scope>
    <source>
        <strain evidence="3 4">JN14CK-3</strain>
    </source>
</reference>
<dbReference type="EMBL" id="JRHC01000002">
    <property type="protein sequence ID" value="KJF43942.1"/>
    <property type="molecule type" value="Genomic_DNA"/>
</dbReference>
<dbReference type="AlphaFoldDB" id="A0A0D8JAK7"/>
<accession>A0A0D8JAK7</accession>
<dbReference type="GO" id="GO:0016787">
    <property type="term" value="F:hydrolase activity"/>
    <property type="evidence" value="ECO:0007669"/>
    <property type="project" value="UniProtKB-KW"/>
</dbReference>
<comment type="caution">
    <text evidence="3">The sequence shown here is derived from an EMBL/GenBank/DDBJ whole genome shotgun (WGS) entry which is preliminary data.</text>
</comment>
<evidence type="ECO:0000256" key="1">
    <source>
        <dbReference type="ARBA" id="ARBA00022801"/>
    </source>
</evidence>
<keyword evidence="1" id="KW-0378">Hydrolase</keyword>
<evidence type="ECO:0000313" key="3">
    <source>
        <dbReference type="EMBL" id="KJF43942.1"/>
    </source>
</evidence>
<dbReference type="PANTHER" id="PTHR48081">
    <property type="entry name" value="AB HYDROLASE SUPERFAMILY PROTEIN C4A8.06C"/>
    <property type="match status" value="1"/>
</dbReference>
<protein>
    <recommendedName>
        <fullName evidence="2">BD-FAE-like domain-containing protein</fullName>
    </recommendedName>
</protein>
<proteinExistence type="predicted"/>
<dbReference type="Proteomes" id="UP000032544">
    <property type="component" value="Unassembled WGS sequence"/>
</dbReference>
<dbReference type="InterPro" id="IPR049492">
    <property type="entry name" value="BD-FAE-like_dom"/>
</dbReference>
<name>A0A0D8JAK7_9BACT</name>
<dbReference type="STRING" id="1544798.LH29_12850"/>
<evidence type="ECO:0000313" key="4">
    <source>
        <dbReference type="Proteomes" id="UP000032544"/>
    </source>
</evidence>
<gene>
    <name evidence="3" type="ORF">LH29_12850</name>
</gene>
<sequence>MIDLRRLVVALICVVATVGSLSAQFQVIDVWNGKASGALESEEFTQHVDTTAGWIDKHSIVDPDLYFYPAPKEKATGTAVVICPGGGYSGLAIRHEGLQVAQWFNSVGITAFVLTYRQPDDAAMENKSIGPLQDGQRAIRIVRRHAKEWGIDPEKIGIMGFSAGGHVASTISTHYTEKVYDPDDSTSARPDFSLLIYPVISMDSTITHRGSRVGLLGNAPLAEQVKHFSNDSQVNTHTPPAFVVHSLDDDVVPVENSIKYALAMKKHDVPCELHIYQSGGHGYGMAPGRSTQSMWPQACLKWLEARGFIGASNSEK</sequence>
<dbReference type="SUPFAM" id="SSF53474">
    <property type="entry name" value="alpha/beta-Hydrolases"/>
    <property type="match status" value="1"/>
</dbReference>
<dbReference type="OrthoDB" id="9796689at2"/>
<evidence type="ECO:0000259" key="2">
    <source>
        <dbReference type="Pfam" id="PF20434"/>
    </source>
</evidence>
<feature type="domain" description="BD-FAE-like" evidence="2">
    <location>
        <begin position="68"/>
        <end position="259"/>
    </location>
</feature>
<keyword evidence="4" id="KW-1185">Reference proteome</keyword>
<dbReference type="PANTHER" id="PTHR48081:SF6">
    <property type="entry name" value="PEPTIDASE S9 PROLYL OLIGOPEPTIDASE CATALYTIC DOMAIN-CONTAINING PROTEIN"/>
    <property type="match status" value="1"/>
</dbReference>
<dbReference type="Gene3D" id="3.40.50.1820">
    <property type="entry name" value="alpha/beta hydrolase"/>
    <property type="match status" value="1"/>
</dbReference>
<dbReference type="InterPro" id="IPR029058">
    <property type="entry name" value="AB_hydrolase_fold"/>
</dbReference>
<organism evidence="3 4">
    <name type="scientific">Draconibacterium sediminis</name>
    <dbReference type="NCBI Taxonomy" id="1544798"/>
    <lineage>
        <taxon>Bacteria</taxon>
        <taxon>Pseudomonadati</taxon>
        <taxon>Bacteroidota</taxon>
        <taxon>Bacteroidia</taxon>
        <taxon>Marinilabiliales</taxon>
        <taxon>Prolixibacteraceae</taxon>
        <taxon>Draconibacterium</taxon>
    </lineage>
</organism>